<feature type="region of interest" description="Disordered" evidence="1">
    <location>
        <begin position="1"/>
        <end position="26"/>
    </location>
</feature>
<dbReference type="RefSeq" id="WP_169298634.1">
    <property type="nucleotide sequence ID" value="NZ_JABBNI010000031.1"/>
</dbReference>
<dbReference type="Proteomes" id="UP000537131">
    <property type="component" value="Unassembled WGS sequence"/>
</dbReference>
<comment type="caution">
    <text evidence="2">The sequence shown here is derived from an EMBL/GenBank/DDBJ whole genome shotgun (WGS) entry which is preliminary data.</text>
</comment>
<protein>
    <submittedName>
        <fullName evidence="2">Uncharacterized protein</fullName>
    </submittedName>
</protein>
<gene>
    <name evidence="2" type="ORF">HBE96_15420</name>
</gene>
<keyword evidence="3" id="KW-1185">Reference proteome</keyword>
<dbReference type="AlphaFoldDB" id="A0A7Y0HQD9"/>
<dbReference type="EMBL" id="JABBNI010000031">
    <property type="protein sequence ID" value="NMM64036.1"/>
    <property type="molecule type" value="Genomic_DNA"/>
</dbReference>
<proteinExistence type="predicted"/>
<evidence type="ECO:0000313" key="3">
    <source>
        <dbReference type="Proteomes" id="UP000537131"/>
    </source>
</evidence>
<name>A0A7Y0HQD9_9CLOT</name>
<evidence type="ECO:0000256" key="1">
    <source>
        <dbReference type="SAM" id="MobiDB-lite"/>
    </source>
</evidence>
<sequence length="129" mass="14929">MNAGDFDKNSSIPVKKHHNSPYKNDTNSCHENIGKFILKPQCTNQGRLLFLHVNLKNICPNKIIVVGVLIYENDKLYASKVKKMPTGYSSDCKYKDFDAGKFCFVFEEKEICKHRKFKAKVIYHYTECS</sequence>
<organism evidence="2 3">
    <name type="scientific">Clostridium muellerianum</name>
    <dbReference type="NCBI Taxonomy" id="2716538"/>
    <lineage>
        <taxon>Bacteria</taxon>
        <taxon>Bacillati</taxon>
        <taxon>Bacillota</taxon>
        <taxon>Clostridia</taxon>
        <taxon>Eubacteriales</taxon>
        <taxon>Clostridiaceae</taxon>
        <taxon>Clostridium</taxon>
    </lineage>
</organism>
<accession>A0A7Y0HQD9</accession>
<reference evidence="2 3" key="2">
    <citation type="submission" date="2020-06" db="EMBL/GenBank/DDBJ databases">
        <title>Complete Genome Sequence of Clostridium muelleri sp. nov. P21T, an Acid-Alcohol Producing Acetogen Isolated from Old Hay.</title>
        <authorList>
            <person name="Duncan K.E."/>
            <person name="Tanner R.S."/>
        </authorList>
    </citation>
    <scope>NUCLEOTIDE SEQUENCE [LARGE SCALE GENOMIC DNA]</scope>
    <source>
        <strain evidence="2 3">P21</strain>
    </source>
</reference>
<evidence type="ECO:0000313" key="2">
    <source>
        <dbReference type="EMBL" id="NMM64036.1"/>
    </source>
</evidence>
<reference evidence="2 3" key="1">
    <citation type="submission" date="2020-04" db="EMBL/GenBank/DDBJ databases">
        <authorList>
            <person name="Doyle D.A."/>
        </authorList>
    </citation>
    <scope>NUCLEOTIDE SEQUENCE [LARGE SCALE GENOMIC DNA]</scope>
    <source>
        <strain evidence="2 3">P21</strain>
    </source>
</reference>